<dbReference type="Gramene" id="evm.model.03.649">
    <property type="protein sequence ID" value="cds.evm.model.03.649"/>
    <property type="gene ID" value="evm.TU.03.649"/>
</dbReference>
<dbReference type="GO" id="GO:0008270">
    <property type="term" value="F:zinc ion binding"/>
    <property type="evidence" value="ECO:0007669"/>
    <property type="project" value="InterPro"/>
</dbReference>
<dbReference type="Proteomes" id="UP000596661">
    <property type="component" value="Chromosome 3"/>
</dbReference>
<dbReference type="AlphaFoldDB" id="A0A803P9U5"/>
<proteinExistence type="predicted"/>
<dbReference type="OMA" id="HTICINI"/>
<dbReference type="SUPFAM" id="SSF57756">
    <property type="entry name" value="Retrovirus zinc finger-like domains"/>
    <property type="match status" value="1"/>
</dbReference>
<dbReference type="InterPro" id="IPR025836">
    <property type="entry name" value="Zn_knuckle_CX2CX4HX4C"/>
</dbReference>
<sequence>MIDRSPWTFNKSLLVFKRLQRGEDPKEVQLKEVEFWVQLHDPRAGFKTDTVAGDLANYIGKFVASDEKNFLGLWRDYLRVRVSIDITKPLKRRMKLRNTDGVEFWSNFKYEHIPTICFVCGIVGHSERFCPKRFEVRDGKLLKPYGEWLRVEPQHRNQLIGTKWLKQFMAPLEEHQAASAQPASVMTSRFRLDASGERGTIPARDVNSPMMVETFVGQQSGKITASNGSNDVPRLKGDEKLTIPNKEMSVDDLIDENCLLVLDSKRRRIEMGLTDVSY</sequence>
<dbReference type="Pfam" id="PF14392">
    <property type="entry name" value="zf-CCHC_4"/>
    <property type="match status" value="1"/>
</dbReference>
<reference evidence="2" key="2">
    <citation type="submission" date="2021-03" db="UniProtKB">
        <authorList>
            <consortium name="EnsemblPlants"/>
        </authorList>
    </citation>
    <scope>IDENTIFICATION</scope>
</reference>
<name>A0A803P9U5_CANSA</name>
<dbReference type="GO" id="GO:0003676">
    <property type="term" value="F:nucleic acid binding"/>
    <property type="evidence" value="ECO:0007669"/>
    <property type="project" value="InterPro"/>
</dbReference>
<dbReference type="PANTHER" id="PTHR31286:SF183">
    <property type="entry name" value="CCHC-TYPE DOMAIN-CONTAINING PROTEIN"/>
    <property type="match status" value="1"/>
</dbReference>
<dbReference type="InterPro" id="IPR036875">
    <property type="entry name" value="Znf_CCHC_sf"/>
</dbReference>
<organism evidence="2 3">
    <name type="scientific">Cannabis sativa</name>
    <name type="common">Hemp</name>
    <name type="synonym">Marijuana</name>
    <dbReference type="NCBI Taxonomy" id="3483"/>
    <lineage>
        <taxon>Eukaryota</taxon>
        <taxon>Viridiplantae</taxon>
        <taxon>Streptophyta</taxon>
        <taxon>Embryophyta</taxon>
        <taxon>Tracheophyta</taxon>
        <taxon>Spermatophyta</taxon>
        <taxon>Magnoliopsida</taxon>
        <taxon>eudicotyledons</taxon>
        <taxon>Gunneridae</taxon>
        <taxon>Pentapetalae</taxon>
        <taxon>rosids</taxon>
        <taxon>fabids</taxon>
        <taxon>Rosales</taxon>
        <taxon>Cannabaceae</taxon>
        <taxon>Cannabis</taxon>
    </lineage>
</organism>
<keyword evidence="3" id="KW-1185">Reference proteome</keyword>
<evidence type="ECO:0000313" key="3">
    <source>
        <dbReference type="Proteomes" id="UP000596661"/>
    </source>
</evidence>
<evidence type="ECO:0000259" key="1">
    <source>
        <dbReference type="Pfam" id="PF14392"/>
    </source>
</evidence>
<feature type="domain" description="Zinc knuckle CX2CX4HX4C" evidence="1">
    <location>
        <begin position="84"/>
        <end position="132"/>
    </location>
</feature>
<dbReference type="PANTHER" id="PTHR31286">
    <property type="entry name" value="GLYCINE-RICH CELL WALL STRUCTURAL PROTEIN 1.8-LIKE"/>
    <property type="match status" value="1"/>
</dbReference>
<reference evidence="2" key="1">
    <citation type="submission" date="2018-11" db="EMBL/GenBank/DDBJ databases">
        <authorList>
            <person name="Grassa J C."/>
        </authorList>
    </citation>
    <scope>NUCLEOTIDE SEQUENCE [LARGE SCALE GENOMIC DNA]</scope>
</reference>
<dbReference type="InterPro" id="IPR040256">
    <property type="entry name" value="At4g02000-like"/>
</dbReference>
<protein>
    <recommendedName>
        <fullName evidence="1">Zinc knuckle CX2CX4HX4C domain-containing protein</fullName>
    </recommendedName>
</protein>
<dbReference type="EMBL" id="UZAU01000263">
    <property type="status" value="NOT_ANNOTATED_CDS"/>
    <property type="molecule type" value="Genomic_DNA"/>
</dbReference>
<dbReference type="EnsemblPlants" id="evm.model.03.649">
    <property type="protein sequence ID" value="cds.evm.model.03.649"/>
    <property type="gene ID" value="evm.TU.03.649"/>
</dbReference>
<accession>A0A803P9U5</accession>
<evidence type="ECO:0000313" key="2">
    <source>
        <dbReference type="EnsemblPlants" id="cds.evm.model.03.649"/>
    </source>
</evidence>